<accession>A0A445CRS4</accession>
<reference evidence="2 3" key="1">
    <citation type="submission" date="2019-01" db="EMBL/GenBank/DDBJ databases">
        <title>Sequencing of cultivated peanut Arachis hypogaea provides insights into genome evolution and oil improvement.</title>
        <authorList>
            <person name="Chen X."/>
        </authorList>
    </citation>
    <scope>NUCLEOTIDE SEQUENCE [LARGE SCALE GENOMIC DNA]</scope>
    <source>
        <strain evidence="3">cv. Fuhuasheng</strain>
        <tissue evidence="2">Leaves</tissue>
    </source>
</reference>
<comment type="caution">
    <text evidence="2">The sequence shown here is derived from an EMBL/GenBank/DDBJ whole genome shotgun (WGS) entry which is preliminary data.</text>
</comment>
<evidence type="ECO:0000256" key="1">
    <source>
        <dbReference type="SAM" id="MobiDB-lite"/>
    </source>
</evidence>
<evidence type="ECO:0000313" key="2">
    <source>
        <dbReference type="EMBL" id="RYR53669.1"/>
    </source>
</evidence>
<dbReference type="Proteomes" id="UP000289738">
    <property type="component" value="Chromosome A06"/>
</dbReference>
<proteinExistence type="predicted"/>
<keyword evidence="3" id="KW-1185">Reference proteome</keyword>
<evidence type="ECO:0000313" key="3">
    <source>
        <dbReference type="Proteomes" id="UP000289738"/>
    </source>
</evidence>
<name>A0A445CRS4_ARAHY</name>
<feature type="region of interest" description="Disordered" evidence="1">
    <location>
        <begin position="39"/>
        <end position="65"/>
    </location>
</feature>
<dbReference type="AlphaFoldDB" id="A0A445CRS4"/>
<sequence length="174" mass="19599">MQLRSGKIIHMADELSNVNGGSSTNDSIPVIVQSADVTSRSEGLVGSEMNNPQNPQQHSEYSRDYNVGSTSNASNSMVVFRQHVEESHHDLVNLLTQQMTIILNPMMANHESKFECLARQVERIARIVDYEEGERHDARGNNEGFENVFQNENNRKSSDNFPWSRCRGSSQITC</sequence>
<dbReference type="EMBL" id="SDMP01000006">
    <property type="protein sequence ID" value="RYR53669.1"/>
    <property type="molecule type" value="Genomic_DNA"/>
</dbReference>
<organism evidence="2 3">
    <name type="scientific">Arachis hypogaea</name>
    <name type="common">Peanut</name>
    <dbReference type="NCBI Taxonomy" id="3818"/>
    <lineage>
        <taxon>Eukaryota</taxon>
        <taxon>Viridiplantae</taxon>
        <taxon>Streptophyta</taxon>
        <taxon>Embryophyta</taxon>
        <taxon>Tracheophyta</taxon>
        <taxon>Spermatophyta</taxon>
        <taxon>Magnoliopsida</taxon>
        <taxon>eudicotyledons</taxon>
        <taxon>Gunneridae</taxon>
        <taxon>Pentapetalae</taxon>
        <taxon>rosids</taxon>
        <taxon>fabids</taxon>
        <taxon>Fabales</taxon>
        <taxon>Fabaceae</taxon>
        <taxon>Papilionoideae</taxon>
        <taxon>50 kb inversion clade</taxon>
        <taxon>dalbergioids sensu lato</taxon>
        <taxon>Dalbergieae</taxon>
        <taxon>Pterocarpus clade</taxon>
        <taxon>Arachis</taxon>
    </lineage>
</organism>
<gene>
    <name evidence="2" type="ORF">Ahy_A06g028877</name>
</gene>
<feature type="compositionally biased region" description="Polar residues" evidence="1">
    <location>
        <begin position="48"/>
        <end position="59"/>
    </location>
</feature>
<protein>
    <submittedName>
        <fullName evidence="2">Uncharacterized protein</fullName>
    </submittedName>
</protein>